<keyword evidence="9 16" id="KW-1133">Transmembrane helix</keyword>
<evidence type="ECO:0000256" key="9">
    <source>
        <dbReference type="ARBA" id="ARBA00022989"/>
    </source>
</evidence>
<keyword evidence="18" id="KW-1185">Reference proteome</keyword>
<protein>
    <recommendedName>
        <fullName evidence="5">CDP-diacylglycerol--serine O-phosphatidyltransferase</fullName>
        <ecNumber evidence="4">2.7.8.8</ecNumber>
    </recommendedName>
    <alternativeName>
        <fullName evidence="14">Phosphatidylserine synthase</fullName>
    </alternativeName>
</protein>
<dbReference type="AlphaFoldDB" id="A0A6A7W8D2"/>
<feature type="transmembrane region" description="Helical" evidence="16">
    <location>
        <begin position="195"/>
        <end position="216"/>
    </location>
</feature>
<dbReference type="Pfam" id="PF01066">
    <property type="entry name" value="CDP-OH_P_transf"/>
    <property type="match status" value="1"/>
</dbReference>
<dbReference type="InterPro" id="IPR004533">
    <property type="entry name" value="CDP-diaglyc--ser_O-PTrfase"/>
</dbReference>
<name>A0A6A7W8D2_9BACT</name>
<dbReference type="PANTHER" id="PTHR14269">
    <property type="entry name" value="CDP-DIACYLGLYCEROL--GLYCEROL-3-PHOSPHATE 3-PHOSPHATIDYLTRANSFERASE-RELATED"/>
    <property type="match status" value="1"/>
</dbReference>
<evidence type="ECO:0000256" key="12">
    <source>
        <dbReference type="ARBA" id="ARBA00023209"/>
    </source>
</evidence>
<evidence type="ECO:0000256" key="15">
    <source>
        <dbReference type="RuleBase" id="RU003750"/>
    </source>
</evidence>
<gene>
    <name evidence="17" type="primary">pssA</name>
    <name evidence="17" type="ORF">F7D20_01765</name>
</gene>
<evidence type="ECO:0000256" key="6">
    <source>
        <dbReference type="ARBA" id="ARBA00022516"/>
    </source>
</evidence>
<keyword evidence="10" id="KW-0443">Lipid metabolism</keyword>
<dbReference type="PROSITE" id="PS00379">
    <property type="entry name" value="CDP_ALCOHOL_P_TRANSF"/>
    <property type="match status" value="1"/>
</dbReference>
<dbReference type="GO" id="GO:0016020">
    <property type="term" value="C:membrane"/>
    <property type="evidence" value="ECO:0007669"/>
    <property type="project" value="InterPro"/>
</dbReference>
<dbReference type="EMBL" id="VZAD01000018">
    <property type="protein sequence ID" value="MQP10711.1"/>
    <property type="molecule type" value="Genomic_DNA"/>
</dbReference>
<dbReference type="PROSITE" id="PS51257">
    <property type="entry name" value="PROKAR_LIPOPROTEIN"/>
    <property type="match status" value="1"/>
</dbReference>
<evidence type="ECO:0000256" key="16">
    <source>
        <dbReference type="SAM" id="Phobius"/>
    </source>
</evidence>
<dbReference type="InterPro" id="IPR050324">
    <property type="entry name" value="CDP-alcohol_PTase-I"/>
</dbReference>
<dbReference type="EC" id="2.7.8.8" evidence="4"/>
<evidence type="ECO:0000256" key="8">
    <source>
        <dbReference type="ARBA" id="ARBA00022692"/>
    </source>
</evidence>
<dbReference type="RefSeq" id="WP_158462571.1">
    <property type="nucleotide sequence ID" value="NZ_VZAD01000018.1"/>
</dbReference>
<comment type="similarity">
    <text evidence="3 15">Belongs to the CDP-alcohol phosphatidyltransferase class-I family.</text>
</comment>
<comment type="catalytic activity">
    <reaction evidence="1">
        <text>a CDP-1,2-diacyl-sn-glycerol + L-serine = a 1,2-diacyl-sn-glycero-3-phospho-L-serine + CMP + H(+)</text>
        <dbReference type="Rhea" id="RHEA:16913"/>
        <dbReference type="ChEBI" id="CHEBI:15378"/>
        <dbReference type="ChEBI" id="CHEBI:33384"/>
        <dbReference type="ChEBI" id="CHEBI:57262"/>
        <dbReference type="ChEBI" id="CHEBI:58332"/>
        <dbReference type="ChEBI" id="CHEBI:60377"/>
        <dbReference type="EC" id="2.7.8.8"/>
    </reaction>
</comment>
<dbReference type="Gene3D" id="1.20.120.1760">
    <property type="match status" value="1"/>
</dbReference>
<keyword evidence="12" id="KW-0594">Phospholipid biosynthesis</keyword>
<organism evidence="17 18">
    <name type="scientific">Segatella copri</name>
    <dbReference type="NCBI Taxonomy" id="165179"/>
    <lineage>
        <taxon>Bacteria</taxon>
        <taxon>Pseudomonadati</taxon>
        <taxon>Bacteroidota</taxon>
        <taxon>Bacteroidia</taxon>
        <taxon>Bacteroidales</taxon>
        <taxon>Prevotellaceae</taxon>
        <taxon>Segatella</taxon>
    </lineage>
</organism>
<evidence type="ECO:0000256" key="3">
    <source>
        <dbReference type="ARBA" id="ARBA00010441"/>
    </source>
</evidence>
<keyword evidence="7 15" id="KW-0808">Transferase</keyword>
<keyword evidence="11 16" id="KW-0472">Membrane</keyword>
<feature type="transmembrane region" description="Helical" evidence="16">
    <location>
        <begin position="130"/>
        <end position="152"/>
    </location>
</feature>
<evidence type="ECO:0000313" key="18">
    <source>
        <dbReference type="Proteomes" id="UP000384372"/>
    </source>
</evidence>
<comment type="caution">
    <text evidence="17">The sequence shown here is derived from an EMBL/GenBank/DDBJ whole genome shotgun (WGS) entry which is preliminary data.</text>
</comment>
<feature type="transmembrane region" description="Helical" evidence="16">
    <location>
        <begin position="222"/>
        <end position="240"/>
    </location>
</feature>
<evidence type="ECO:0000256" key="2">
    <source>
        <dbReference type="ARBA" id="ARBA00004127"/>
    </source>
</evidence>
<evidence type="ECO:0000256" key="14">
    <source>
        <dbReference type="ARBA" id="ARBA00032361"/>
    </source>
</evidence>
<reference evidence="17 18" key="1">
    <citation type="submission" date="2019-09" db="EMBL/GenBank/DDBJ databases">
        <title>Distinct polysaccharide growth profiles of human intestinal Prevotella copri isolates.</title>
        <authorList>
            <person name="Fehlner-Peach H."/>
            <person name="Magnabosco C."/>
            <person name="Raghavan V."/>
            <person name="Scher J.U."/>
            <person name="Tett A."/>
            <person name="Cox L.M."/>
            <person name="Gottsegen C."/>
            <person name="Watters A."/>
            <person name="Wiltshire- Gordon J.D."/>
            <person name="Segata N."/>
            <person name="Bonneau R."/>
            <person name="Littman D.R."/>
        </authorList>
    </citation>
    <scope>NUCLEOTIDE SEQUENCE [LARGE SCALE GENOMIC DNA]</scope>
    <source>
        <strain evidence="18">iAQ1173</strain>
    </source>
</reference>
<evidence type="ECO:0000256" key="4">
    <source>
        <dbReference type="ARBA" id="ARBA00013174"/>
    </source>
</evidence>
<comment type="subcellular location">
    <subcellularLocation>
        <location evidence="2">Endomembrane system</location>
        <topology evidence="2">Multi-pass membrane protein</topology>
    </subcellularLocation>
</comment>
<accession>A0A6A7W8D2</accession>
<dbReference type="PANTHER" id="PTHR14269:SF61">
    <property type="entry name" value="CDP-DIACYLGLYCEROL--SERINE O-PHOSPHATIDYLTRANSFERASE"/>
    <property type="match status" value="1"/>
</dbReference>
<evidence type="ECO:0000256" key="13">
    <source>
        <dbReference type="ARBA" id="ARBA00023264"/>
    </source>
</evidence>
<dbReference type="Proteomes" id="UP000384372">
    <property type="component" value="Unassembled WGS sequence"/>
</dbReference>
<feature type="transmembrane region" description="Helical" evidence="16">
    <location>
        <begin position="158"/>
        <end position="183"/>
    </location>
</feature>
<keyword evidence="8 16" id="KW-0812">Transmembrane</keyword>
<evidence type="ECO:0000256" key="1">
    <source>
        <dbReference type="ARBA" id="ARBA00000287"/>
    </source>
</evidence>
<feature type="transmembrane region" description="Helical" evidence="16">
    <location>
        <begin position="101"/>
        <end position="118"/>
    </location>
</feature>
<evidence type="ECO:0000256" key="11">
    <source>
        <dbReference type="ARBA" id="ARBA00023136"/>
    </source>
</evidence>
<dbReference type="InterPro" id="IPR043130">
    <property type="entry name" value="CDP-OH_PTrfase_TM_dom"/>
</dbReference>
<sequence length="273" mass="30858">MSIKKHIPNTITCCNLISGCIATSFAFGGSPKLALLWIIIGAMFDFFDGMSARLLHVSSPIGKELDSLADDVTFGVAPATIVFSQLFVMNYPSFLEPLREYLPYAAFIIAAFSALRLAKFNLDERQTTSFIGVPTPANALFWGSLIVFDPFWLSGYTWSIWVVLALILVTSYLLVCEMPLFALKFKQWTYKGNEIKWWFAAFALAVIVVSIIEDGLMGFLEGWWIVIVAYVLTSVIKYLVENKKGTSLKRNEKADTTTWLHIDIKYFKRRINK</sequence>
<keyword evidence="13" id="KW-1208">Phospholipid metabolism</keyword>
<dbReference type="InterPro" id="IPR000462">
    <property type="entry name" value="CDP-OH_P_trans"/>
</dbReference>
<proteinExistence type="inferred from homology"/>
<evidence type="ECO:0000256" key="10">
    <source>
        <dbReference type="ARBA" id="ARBA00023098"/>
    </source>
</evidence>
<dbReference type="NCBIfam" id="TIGR00473">
    <property type="entry name" value="pssA"/>
    <property type="match status" value="1"/>
</dbReference>
<dbReference type="OrthoDB" id="9777147at2"/>
<evidence type="ECO:0000256" key="5">
    <source>
        <dbReference type="ARBA" id="ARBA00017171"/>
    </source>
</evidence>
<dbReference type="GO" id="GO:0012505">
    <property type="term" value="C:endomembrane system"/>
    <property type="evidence" value="ECO:0007669"/>
    <property type="project" value="UniProtKB-SubCell"/>
</dbReference>
<dbReference type="GO" id="GO:0008654">
    <property type="term" value="P:phospholipid biosynthetic process"/>
    <property type="evidence" value="ECO:0007669"/>
    <property type="project" value="UniProtKB-KW"/>
</dbReference>
<dbReference type="GO" id="GO:0003882">
    <property type="term" value="F:CDP-diacylglycerol-serine O-phosphatidyltransferase activity"/>
    <property type="evidence" value="ECO:0007669"/>
    <property type="project" value="UniProtKB-EC"/>
</dbReference>
<evidence type="ECO:0000256" key="7">
    <source>
        <dbReference type="ARBA" id="ARBA00022679"/>
    </source>
</evidence>
<keyword evidence="6" id="KW-0444">Lipid biosynthesis</keyword>
<evidence type="ECO:0000313" key="17">
    <source>
        <dbReference type="EMBL" id="MQP10711.1"/>
    </source>
</evidence>
<dbReference type="InterPro" id="IPR048254">
    <property type="entry name" value="CDP_ALCOHOL_P_TRANSF_CS"/>
</dbReference>